<reference evidence="2 3" key="1">
    <citation type="submission" date="2017-11" db="EMBL/GenBank/DDBJ databases">
        <title>De-novo sequencing of pomegranate (Punica granatum L.) genome.</title>
        <authorList>
            <person name="Akparov Z."/>
            <person name="Amiraslanov A."/>
            <person name="Hajiyeva S."/>
            <person name="Abbasov M."/>
            <person name="Kaur K."/>
            <person name="Hamwieh A."/>
            <person name="Solovyev V."/>
            <person name="Salamov A."/>
            <person name="Braich B."/>
            <person name="Kosarev P."/>
            <person name="Mahmoud A."/>
            <person name="Hajiyev E."/>
            <person name="Babayeva S."/>
            <person name="Izzatullayeva V."/>
            <person name="Mammadov A."/>
            <person name="Mammadov A."/>
            <person name="Sharifova S."/>
            <person name="Ojaghi J."/>
            <person name="Eynullazada K."/>
            <person name="Bayramov B."/>
            <person name="Abdulazimova A."/>
            <person name="Shahmuradov I."/>
        </authorList>
    </citation>
    <scope>NUCLEOTIDE SEQUENCE [LARGE SCALE GENOMIC DNA]</scope>
    <source>
        <strain evidence="3">cv. AG2017</strain>
        <tissue evidence="2">Leaf</tissue>
    </source>
</reference>
<dbReference type="AlphaFoldDB" id="A0A2I0HWW8"/>
<evidence type="ECO:0000256" key="1">
    <source>
        <dbReference type="SAM" id="MobiDB-lite"/>
    </source>
</evidence>
<comment type="caution">
    <text evidence="2">The sequence shown here is derived from an EMBL/GenBank/DDBJ whole genome shotgun (WGS) entry which is preliminary data.</text>
</comment>
<feature type="compositionally biased region" description="Basic and acidic residues" evidence="1">
    <location>
        <begin position="211"/>
        <end position="230"/>
    </location>
</feature>
<evidence type="ECO:0000313" key="3">
    <source>
        <dbReference type="Proteomes" id="UP000233551"/>
    </source>
</evidence>
<dbReference type="GO" id="GO:0020037">
    <property type="term" value="F:heme binding"/>
    <property type="evidence" value="ECO:0007669"/>
    <property type="project" value="InterPro"/>
</dbReference>
<dbReference type="GO" id="GO:0004497">
    <property type="term" value="F:monooxygenase activity"/>
    <property type="evidence" value="ECO:0007669"/>
    <property type="project" value="InterPro"/>
</dbReference>
<name>A0A2I0HWW8_PUNGR</name>
<sequence>MRPHRFDERIAKYGPLFKTSLMGAPTVVIMGQASNKFIFIARDDARAPQQPLTLSTIAGKQNISELSGSGRVIIIPQLRDINKSRTMTERKRNSMASEVPMQNRKLVIHDNGKVIMEDDVKELMGLNGEGLEVPCKGSEEEIEVIKREIGKSRVVLLSESKSSCSDEWKRFRETLLSLIPEEAIDPRYPVLNAEETSKYEKPFSYIDVDDPPEKGRKEEECEDEKPHNSG</sequence>
<dbReference type="Proteomes" id="UP000233551">
    <property type="component" value="Unassembled WGS sequence"/>
</dbReference>
<keyword evidence="3" id="KW-1185">Reference proteome</keyword>
<dbReference type="InterPro" id="IPR036396">
    <property type="entry name" value="Cyt_P450_sf"/>
</dbReference>
<dbReference type="STRING" id="22663.A0A2I0HWW8"/>
<dbReference type="GO" id="GO:0005506">
    <property type="term" value="F:iron ion binding"/>
    <property type="evidence" value="ECO:0007669"/>
    <property type="project" value="InterPro"/>
</dbReference>
<dbReference type="EMBL" id="PGOL01004961">
    <property type="protein sequence ID" value="PKI36192.1"/>
    <property type="molecule type" value="Genomic_DNA"/>
</dbReference>
<proteinExistence type="predicted"/>
<gene>
    <name evidence="2" type="ORF">CRG98_043415</name>
</gene>
<organism evidence="2 3">
    <name type="scientific">Punica granatum</name>
    <name type="common">Pomegranate</name>
    <dbReference type="NCBI Taxonomy" id="22663"/>
    <lineage>
        <taxon>Eukaryota</taxon>
        <taxon>Viridiplantae</taxon>
        <taxon>Streptophyta</taxon>
        <taxon>Embryophyta</taxon>
        <taxon>Tracheophyta</taxon>
        <taxon>Spermatophyta</taxon>
        <taxon>Magnoliopsida</taxon>
        <taxon>eudicotyledons</taxon>
        <taxon>Gunneridae</taxon>
        <taxon>Pentapetalae</taxon>
        <taxon>rosids</taxon>
        <taxon>malvids</taxon>
        <taxon>Myrtales</taxon>
        <taxon>Lythraceae</taxon>
        <taxon>Punica</taxon>
    </lineage>
</organism>
<accession>A0A2I0HWW8</accession>
<protein>
    <submittedName>
        <fullName evidence="2">Uncharacterized protein</fullName>
    </submittedName>
</protein>
<dbReference type="GO" id="GO:0016705">
    <property type="term" value="F:oxidoreductase activity, acting on paired donors, with incorporation or reduction of molecular oxygen"/>
    <property type="evidence" value="ECO:0007669"/>
    <property type="project" value="InterPro"/>
</dbReference>
<feature type="region of interest" description="Disordered" evidence="1">
    <location>
        <begin position="201"/>
        <end position="230"/>
    </location>
</feature>
<evidence type="ECO:0000313" key="2">
    <source>
        <dbReference type="EMBL" id="PKI36192.1"/>
    </source>
</evidence>
<dbReference type="Gene3D" id="1.10.630.10">
    <property type="entry name" value="Cytochrome P450"/>
    <property type="match status" value="1"/>
</dbReference>